<proteinExistence type="predicted"/>
<dbReference type="EMBL" id="GBRH01261504">
    <property type="protein sequence ID" value="JAD36391.1"/>
    <property type="molecule type" value="Transcribed_RNA"/>
</dbReference>
<sequence length="16" mass="1816">MTFDKHLCMYNIAASA</sequence>
<dbReference type="AlphaFoldDB" id="A0A0A8ZC48"/>
<organism evidence="1">
    <name type="scientific">Arundo donax</name>
    <name type="common">Giant reed</name>
    <name type="synonym">Donax arundinaceus</name>
    <dbReference type="NCBI Taxonomy" id="35708"/>
    <lineage>
        <taxon>Eukaryota</taxon>
        <taxon>Viridiplantae</taxon>
        <taxon>Streptophyta</taxon>
        <taxon>Embryophyta</taxon>
        <taxon>Tracheophyta</taxon>
        <taxon>Spermatophyta</taxon>
        <taxon>Magnoliopsida</taxon>
        <taxon>Liliopsida</taxon>
        <taxon>Poales</taxon>
        <taxon>Poaceae</taxon>
        <taxon>PACMAD clade</taxon>
        <taxon>Arundinoideae</taxon>
        <taxon>Arundineae</taxon>
        <taxon>Arundo</taxon>
    </lineage>
</organism>
<reference evidence="1" key="2">
    <citation type="journal article" date="2015" name="Data Brief">
        <title>Shoot transcriptome of the giant reed, Arundo donax.</title>
        <authorList>
            <person name="Barrero R.A."/>
            <person name="Guerrero F.D."/>
            <person name="Moolhuijzen P."/>
            <person name="Goolsby J.A."/>
            <person name="Tidwell J."/>
            <person name="Bellgard S.E."/>
            <person name="Bellgard M.I."/>
        </authorList>
    </citation>
    <scope>NUCLEOTIDE SEQUENCE</scope>
    <source>
        <tissue evidence="1">Shoot tissue taken approximately 20 cm above the soil surface</tissue>
    </source>
</reference>
<name>A0A0A8ZC48_ARUDO</name>
<reference evidence="1" key="1">
    <citation type="submission" date="2014-09" db="EMBL/GenBank/DDBJ databases">
        <authorList>
            <person name="Magalhaes I.L.F."/>
            <person name="Oliveira U."/>
            <person name="Santos F.R."/>
            <person name="Vidigal T.H.D.A."/>
            <person name="Brescovit A.D."/>
            <person name="Santos A.J."/>
        </authorList>
    </citation>
    <scope>NUCLEOTIDE SEQUENCE</scope>
    <source>
        <tissue evidence="1">Shoot tissue taken approximately 20 cm above the soil surface</tissue>
    </source>
</reference>
<evidence type="ECO:0000313" key="1">
    <source>
        <dbReference type="EMBL" id="JAD36391.1"/>
    </source>
</evidence>
<protein>
    <submittedName>
        <fullName evidence="1">Uncharacterized protein</fullName>
    </submittedName>
</protein>
<accession>A0A0A8ZC48</accession>